<reference evidence="2" key="1">
    <citation type="journal article" date="2013" name="Genetics">
        <title>The draft genome and transcriptome of Panagrellus redivivus are shaped by the harsh demands of a free-living lifestyle.</title>
        <authorList>
            <person name="Srinivasan J."/>
            <person name="Dillman A.R."/>
            <person name="Macchietto M.G."/>
            <person name="Heikkinen L."/>
            <person name="Lakso M."/>
            <person name="Fracchia K.M."/>
            <person name="Antoshechkin I."/>
            <person name="Mortazavi A."/>
            <person name="Wong G."/>
            <person name="Sternberg P.W."/>
        </authorList>
    </citation>
    <scope>NUCLEOTIDE SEQUENCE [LARGE SCALE GENOMIC DNA]</scope>
    <source>
        <strain evidence="2">MT8872</strain>
    </source>
</reference>
<evidence type="ECO:0000313" key="2">
    <source>
        <dbReference type="Proteomes" id="UP000492821"/>
    </source>
</evidence>
<keyword evidence="1" id="KW-0472">Membrane</keyword>
<accession>A0A7E4ZZZ7</accession>
<feature type="transmembrane region" description="Helical" evidence="1">
    <location>
        <begin position="98"/>
        <end position="120"/>
    </location>
</feature>
<evidence type="ECO:0000256" key="1">
    <source>
        <dbReference type="SAM" id="Phobius"/>
    </source>
</evidence>
<sequence length="159" mass="18439">MPVINNYPYPPSIDECFYEIPAIPDAEKFSPRQYGEICATIKKLKCVIQQLRELSESRYIWDEIRGLLLGESDRLTIELELRKKVRQEQWKLRRNKHIIAWIALTFAIILIGCAIVGAVLRKSYPDTDDMFIRFLQTATPLFGIVGVALSRFTYRCLPS</sequence>
<organism evidence="2 3">
    <name type="scientific">Panagrellus redivivus</name>
    <name type="common">Microworm</name>
    <dbReference type="NCBI Taxonomy" id="6233"/>
    <lineage>
        <taxon>Eukaryota</taxon>
        <taxon>Metazoa</taxon>
        <taxon>Ecdysozoa</taxon>
        <taxon>Nematoda</taxon>
        <taxon>Chromadorea</taxon>
        <taxon>Rhabditida</taxon>
        <taxon>Tylenchina</taxon>
        <taxon>Panagrolaimomorpha</taxon>
        <taxon>Panagrolaimoidea</taxon>
        <taxon>Panagrolaimidae</taxon>
        <taxon>Panagrellus</taxon>
    </lineage>
</organism>
<dbReference type="WBParaSite" id="Pan_g5528.t1">
    <property type="protein sequence ID" value="Pan_g5528.t1"/>
    <property type="gene ID" value="Pan_g5528"/>
</dbReference>
<keyword evidence="1" id="KW-1133">Transmembrane helix</keyword>
<evidence type="ECO:0000313" key="3">
    <source>
        <dbReference type="WBParaSite" id="Pan_g5528.t1"/>
    </source>
</evidence>
<dbReference type="AlphaFoldDB" id="A0A7E4ZZZ7"/>
<proteinExistence type="predicted"/>
<feature type="transmembrane region" description="Helical" evidence="1">
    <location>
        <begin position="132"/>
        <end position="154"/>
    </location>
</feature>
<protein>
    <submittedName>
        <fullName evidence="3">Transmembrane protein</fullName>
    </submittedName>
</protein>
<name>A0A7E4ZZZ7_PANRE</name>
<keyword evidence="2" id="KW-1185">Reference proteome</keyword>
<dbReference type="Proteomes" id="UP000492821">
    <property type="component" value="Unassembled WGS sequence"/>
</dbReference>
<keyword evidence="1" id="KW-0812">Transmembrane</keyword>
<reference evidence="3" key="2">
    <citation type="submission" date="2020-10" db="UniProtKB">
        <authorList>
            <consortium name="WormBaseParasite"/>
        </authorList>
    </citation>
    <scope>IDENTIFICATION</scope>
</reference>